<accession>A0A0L7QLW5</accession>
<dbReference type="EMBL" id="KQ414905">
    <property type="protein sequence ID" value="KOC59600.1"/>
    <property type="molecule type" value="Genomic_DNA"/>
</dbReference>
<dbReference type="Proteomes" id="UP000053825">
    <property type="component" value="Unassembled WGS sequence"/>
</dbReference>
<proteinExistence type="predicted"/>
<evidence type="ECO:0000313" key="1">
    <source>
        <dbReference type="EMBL" id="KOC59600.1"/>
    </source>
</evidence>
<name>A0A0L7QLW5_9HYME</name>
<protein>
    <submittedName>
        <fullName evidence="1">Uncharacterized protein</fullName>
    </submittedName>
</protein>
<reference evidence="1 2" key="1">
    <citation type="submission" date="2015-07" db="EMBL/GenBank/DDBJ databases">
        <title>The genome of Habropoda laboriosa.</title>
        <authorList>
            <person name="Pan H."/>
            <person name="Kapheim K."/>
        </authorList>
    </citation>
    <scope>NUCLEOTIDE SEQUENCE [LARGE SCALE GENOMIC DNA]</scope>
    <source>
        <strain evidence="1">0110345459</strain>
    </source>
</reference>
<organism evidence="1 2">
    <name type="scientific">Habropoda laboriosa</name>
    <dbReference type="NCBI Taxonomy" id="597456"/>
    <lineage>
        <taxon>Eukaryota</taxon>
        <taxon>Metazoa</taxon>
        <taxon>Ecdysozoa</taxon>
        <taxon>Arthropoda</taxon>
        <taxon>Hexapoda</taxon>
        <taxon>Insecta</taxon>
        <taxon>Pterygota</taxon>
        <taxon>Neoptera</taxon>
        <taxon>Endopterygota</taxon>
        <taxon>Hymenoptera</taxon>
        <taxon>Apocrita</taxon>
        <taxon>Aculeata</taxon>
        <taxon>Apoidea</taxon>
        <taxon>Anthophila</taxon>
        <taxon>Apidae</taxon>
        <taxon>Habropoda</taxon>
    </lineage>
</organism>
<sequence length="55" mass="6494">MFKRERKKNKIRPIRTYEKYTVCVCVTRYGREAMRLEWTNAAPSDTALAVGAREQ</sequence>
<gene>
    <name evidence="1" type="ORF">WH47_11342</name>
</gene>
<dbReference type="AlphaFoldDB" id="A0A0L7QLW5"/>
<keyword evidence="2" id="KW-1185">Reference proteome</keyword>
<evidence type="ECO:0000313" key="2">
    <source>
        <dbReference type="Proteomes" id="UP000053825"/>
    </source>
</evidence>